<evidence type="ECO:0000256" key="3">
    <source>
        <dbReference type="ARBA" id="ARBA00022643"/>
    </source>
</evidence>
<keyword evidence="3 8" id="KW-0288">FMN</keyword>
<dbReference type="EC" id="2.7.7.2" evidence="8"/>
<dbReference type="InterPro" id="IPR014729">
    <property type="entry name" value="Rossmann-like_a/b/a_fold"/>
</dbReference>
<proteinExistence type="inferred from homology"/>
<dbReference type="RefSeq" id="WP_115542540.1">
    <property type="nucleotide sequence ID" value="NZ_NXLQ01000003.1"/>
</dbReference>
<dbReference type="PANTHER" id="PTHR22749:SF6">
    <property type="entry name" value="RIBOFLAVIN KINASE"/>
    <property type="match status" value="1"/>
</dbReference>
<keyword evidence="2 8" id="KW-0285">Flavoprotein</keyword>
<dbReference type="OrthoDB" id="9803667at2"/>
<evidence type="ECO:0000256" key="1">
    <source>
        <dbReference type="ARBA" id="ARBA00002121"/>
    </source>
</evidence>
<keyword evidence="8" id="KW-0548">Nucleotidyltransferase</keyword>
<evidence type="ECO:0000256" key="2">
    <source>
        <dbReference type="ARBA" id="ARBA00022630"/>
    </source>
</evidence>
<dbReference type="PANTHER" id="PTHR22749">
    <property type="entry name" value="RIBOFLAVIN KINASE/FMN ADENYLYLTRANSFERASE"/>
    <property type="match status" value="1"/>
</dbReference>
<dbReference type="GO" id="GO:0009231">
    <property type="term" value="P:riboflavin biosynthetic process"/>
    <property type="evidence" value="ECO:0007669"/>
    <property type="project" value="InterPro"/>
</dbReference>
<dbReference type="GO" id="GO:0009398">
    <property type="term" value="P:FMN biosynthetic process"/>
    <property type="evidence" value="ECO:0007669"/>
    <property type="project" value="UniProtKB-UniRule"/>
</dbReference>
<keyword evidence="4 8" id="KW-0808">Transferase</keyword>
<comment type="function">
    <text evidence="1">Catalyzes the phosphorylation of riboflavin to FMN followed by the adenylation of FMN to FAD.</text>
</comment>
<evidence type="ECO:0000256" key="8">
    <source>
        <dbReference type="PIRNR" id="PIRNR004491"/>
    </source>
</evidence>
<evidence type="ECO:0000256" key="7">
    <source>
        <dbReference type="ARBA" id="ARBA00047880"/>
    </source>
</evidence>
<dbReference type="InterPro" id="IPR015865">
    <property type="entry name" value="Riboflavin_kinase_bac/euk"/>
</dbReference>
<dbReference type="UniPathway" id="UPA00277">
    <property type="reaction ID" value="UER00407"/>
</dbReference>
<gene>
    <name evidence="10" type="ORF">CQA53_03010</name>
</gene>
<evidence type="ECO:0000256" key="5">
    <source>
        <dbReference type="ARBA" id="ARBA00022741"/>
    </source>
</evidence>
<accession>A0A3D8IQ37</accession>
<evidence type="ECO:0000256" key="4">
    <source>
        <dbReference type="ARBA" id="ARBA00022679"/>
    </source>
</evidence>
<evidence type="ECO:0000259" key="9">
    <source>
        <dbReference type="SMART" id="SM00904"/>
    </source>
</evidence>
<dbReference type="SUPFAM" id="SSF82114">
    <property type="entry name" value="Riboflavin kinase-like"/>
    <property type="match status" value="2"/>
</dbReference>
<dbReference type="EMBL" id="NXLQ01000003">
    <property type="protein sequence ID" value="RDU66754.1"/>
    <property type="molecule type" value="Genomic_DNA"/>
</dbReference>
<comment type="similarity">
    <text evidence="8">Belongs to the ribF family.</text>
</comment>
<feature type="domain" description="Riboflavin kinase" evidence="9">
    <location>
        <begin position="163"/>
        <end position="313"/>
    </location>
</feature>
<comment type="catalytic activity">
    <reaction evidence="7 8">
        <text>riboflavin + ATP = FMN + ADP + H(+)</text>
        <dbReference type="Rhea" id="RHEA:14357"/>
        <dbReference type="ChEBI" id="CHEBI:15378"/>
        <dbReference type="ChEBI" id="CHEBI:30616"/>
        <dbReference type="ChEBI" id="CHEBI:57986"/>
        <dbReference type="ChEBI" id="CHEBI:58210"/>
        <dbReference type="ChEBI" id="CHEBI:456216"/>
        <dbReference type="EC" id="2.7.1.26"/>
    </reaction>
</comment>
<dbReference type="PIRSF" id="PIRSF004491">
    <property type="entry name" value="FAD_Synth"/>
    <property type="match status" value="1"/>
</dbReference>
<comment type="caution">
    <text evidence="10">The sequence shown here is derived from an EMBL/GenBank/DDBJ whole genome shotgun (WGS) entry which is preliminary data.</text>
</comment>
<dbReference type="GO" id="GO:0003919">
    <property type="term" value="F:FMN adenylyltransferase activity"/>
    <property type="evidence" value="ECO:0007669"/>
    <property type="project" value="UniProtKB-UniRule"/>
</dbReference>
<comment type="catalytic activity">
    <reaction evidence="8">
        <text>FMN + ATP + H(+) = FAD + diphosphate</text>
        <dbReference type="Rhea" id="RHEA:17237"/>
        <dbReference type="ChEBI" id="CHEBI:15378"/>
        <dbReference type="ChEBI" id="CHEBI:30616"/>
        <dbReference type="ChEBI" id="CHEBI:33019"/>
        <dbReference type="ChEBI" id="CHEBI:57692"/>
        <dbReference type="ChEBI" id="CHEBI:58210"/>
        <dbReference type="EC" id="2.7.7.2"/>
    </reaction>
</comment>
<dbReference type="Gene3D" id="2.40.30.30">
    <property type="entry name" value="Riboflavin kinase-like"/>
    <property type="match status" value="1"/>
</dbReference>
<comment type="pathway">
    <text evidence="8">Cofactor biosynthesis; FAD biosynthesis; FAD from FMN: step 1/1.</text>
</comment>
<keyword evidence="6 8" id="KW-0067">ATP-binding</keyword>
<dbReference type="AlphaFoldDB" id="A0A3D8IQ37"/>
<protein>
    <recommendedName>
        <fullName evidence="8">Riboflavin biosynthesis protein</fullName>
    </recommendedName>
    <domain>
        <recommendedName>
            <fullName evidence="8">Riboflavin kinase</fullName>
            <ecNumber evidence="8">2.7.1.26</ecNumber>
        </recommendedName>
        <alternativeName>
            <fullName evidence="8">Flavokinase</fullName>
        </alternativeName>
    </domain>
    <domain>
        <recommendedName>
            <fullName evidence="8">FMN adenylyltransferase</fullName>
            <ecNumber evidence="8">2.7.7.2</ecNumber>
        </recommendedName>
        <alternativeName>
            <fullName evidence="8">FAD pyrophosphorylase</fullName>
        </alternativeName>
        <alternativeName>
            <fullName evidence="8">FAD synthase</fullName>
        </alternativeName>
    </domain>
</protein>
<dbReference type="InterPro" id="IPR002606">
    <property type="entry name" value="Riboflavin_kinase_bac"/>
</dbReference>
<keyword evidence="11" id="KW-1185">Reference proteome</keyword>
<dbReference type="Gene3D" id="3.40.50.620">
    <property type="entry name" value="HUPs"/>
    <property type="match status" value="1"/>
</dbReference>
<keyword evidence="5 8" id="KW-0547">Nucleotide-binding</keyword>
<dbReference type="Proteomes" id="UP000256379">
    <property type="component" value="Unassembled WGS sequence"/>
</dbReference>
<reference evidence="10 11" key="1">
    <citation type="submission" date="2018-04" db="EMBL/GenBank/DDBJ databases">
        <title>Novel Campyloabacter and Helicobacter Species and Strains.</title>
        <authorList>
            <person name="Mannion A.J."/>
            <person name="Shen Z."/>
            <person name="Fox J.G."/>
        </authorList>
    </citation>
    <scope>NUCLEOTIDE SEQUENCE [LARGE SCALE GENOMIC DNA]</scope>
    <source>
        <strain evidence="10 11">MIT 17-337</strain>
    </source>
</reference>
<dbReference type="EC" id="2.7.1.26" evidence="8"/>
<dbReference type="InterPro" id="IPR023468">
    <property type="entry name" value="Riboflavin_kinase"/>
</dbReference>
<dbReference type="GO" id="GO:0005524">
    <property type="term" value="F:ATP binding"/>
    <property type="evidence" value="ECO:0007669"/>
    <property type="project" value="UniProtKB-UniRule"/>
</dbReference>
<evidence type="ECO:0000256" key="6">
    <source>
        <dbReference type="ARBA" id="ARBA00022840"/>
    </source>
</evidence>
<organism evidence="10 11">
    <name type="scientific">Helicobacter didelphidarum</name>
    <dbReference type="NCBI Taxonomy" id="2040648"/>
    <lineage>
        <taxon>Bacteria</taxon>
        <taxon>Pseudomonadati</taxon>
        <taxon>Campylobacterota</taxon>
        <taxon>Epsilonproteobacteria</taxon>
        <taxon>Campylobacterales</taxon>
        <taxon>Helicobacteraceae</taxon>
        <taxon>Helicobacter</taxon>
    </lineage>
</organism>
<dbReference type="SMART" id="SM00904">
    <property type="entry name" value="Flavokinase"/>
    <property type="match status" value="1"/>
</dbReference>
<sequence length="324" mass="37633">MKSFLSFANSKLPYQSIAIGKFDGMHRAHMRLLSLVGKNGCALSITSIKSPFVTPPNERERYSEIPFYRLRFEYVRSWDSMDFLKLLVDVLPNLHTIVVGYDFCFGKDRMSSVSDMKDMLESLGKKNIQVKVLESQKYNETPIHTSIIKELIKYGDMASANAMLCRFYSIKGRIVRGQGLGKKELYPTINIKSSLYLIPKYGVYASFLQHNNRLYKGVSFVGNRMSTDNRFCIETHILEDFIDLSFYQESQTNLTYNNQQSDRTICSATSPRRDIYIRIFFVEMIRNNRKFNTLLALKEQIQCDIGKAQKILDNFPENYQEFCK</sequence>
<name>A0A3D8IQ37_9HELI</name>
<dbReference type="GO" id="GO:0008531">
    <property type="term" value="F:riboflavin kinase activity"/>
    <property type="evidence" value="ECO:0007669"/>
    <property type="project" value="UniProtKB-UniRule"/>
</dbReference>
<dbReference type="UniPathway" id="UPA00276">
    <property type="reaction ID" value="UER00406"/>
</dbReference>
<dbReference type="GO" id="GO:0006747">
    <property type="term" value="P:FAD biosynthetic process"/>
    <property type="evidence" value="ECO:0007669"/>
    <property type="project" value="UniProtKB-UniRule"/>
</dbReference>
<keyword evidence="8 10" id="KW-0418">Kinase</keyword>
<keyword evidence="8" id="KW-0274">FAD</keyword>
<evidence type="ECO:0000313" key="11">
    <source>
        <dbReference type="Proteomes" id="UP000256379"/>
    </source>
</evidence>
<dbReference type="InterPro" id="IPR023465">
    <property type="entry name" value="Riboflavin_kinase_dom_sf"/>
</dbReference>
<dbReference type="Pfam" id="PF01687">
    <property type="entry name" value="Flavokinase"/>
    <property type="match status" value="2"/>
</dbReference>
<evidence type="ECO:0000313" key="10">
    <source>
        <dbReference type="EMBL" id="RDU66754.1"/>
    </source>
</evidence>
<comment type="pathway">
    <text evidence="8">Cofactor biosynthesis; FMN biosynthesis; FMN from riboflavin (ATP route): step 1/1.</text>
</comment>
<dbReference type="SUPFAM" id="SSF52374">
    <property type="entry name" value="Nucleotidylyl transferase"/>
    <property type="match status" value="1"/>
</dbReference>